<accession>A0A671P070</accession>
<feature type="compositionally biased region" description="Basic and acidic residues" evidence="1">
    <location>
        <begin position="321"/>
        <end position="338"/>
    </location>
</feature>
<dbReference type="AlphaFoldDB" id="A0A671P070"/>
<dbReference type="RefSeq" id="XP_016352504.1">
    <property type="nucleotide sequence ID" value="XM_016497018.1"/>
</dbReference>
<dbReference type="PROSITE" id="PS00028">
    <property type="entry name" value="ZINC_FINGER_C2H2_1"/>
    <property type="match status" value="1"/>
</dbReference>
<sequence>MADLLTVYDDDQANSFIECSICDKRIRGETHYKIHVTTLQHLKKEDALASQGEIPRPPPLPEWTDIREYLEYLNLDEPIIGLNSLVQVPDHVTDDGKTVLKYKCRMCVVEMDLYSMVAHIVGRKHRQKYLELKRPDLVTWQDNNQKQPGLVARAKAAVVEKQEGWGKPVALRKPQEKFRNVFQAGIDLRASVHYGQDSLKKSPFPEQVQKQTYLDEDQHGRPYYTADKYDQYNRPNPSNAIRQQFYPEENQHQKPYEDADIRGGDDYPEREMHTRPYADQSGRRLQEDYERESLGGGQFSGGQINRFNDKDLRIRPGASEYQKEQMEGRRNAGYEERNPAMNPMSMHGRSFNEEKIGTVREMQSRTWDKVNEVQGYPPMFQPKNPRAYSQEAAPAKKKRKSRFSDATAEEIALTHMRHSNKSPAKVKPRGAPFRANPLSLNKQFVDSGSTAHLNPKHENVLDILNDIKIENMDEARFLKEKLCTVLKEFQDNKSRSAVGHTSQPVSDHRGVKQTDQRRDAYKDPRDDPDGMHLEKRGFQEARRYEDCPRSFQESRQFGDDPRMFREVRQIGDDPRGLRETRRYEDDYKESKRFDSYPSGLQEARPYANDPRGFQKMMLQETTRDLPERRRYDEDPRQKEQHFEEYSRAEAPRSTQETRYYEGDYRGFGNLDPERNWEHQKGRSLERFENRGPADLERGFQESFGKPPVHFQPTSLQEEARMYAGRAQQRSHQNDHEPGDEPYDPFHPSSSPPPEATSSTSLDKIASTLLELVARR</sequence>
<evidence type="ECO:0000259" key="2">
    <source>
        <dbReference type="PROSITE" id="PS00028"/>
    </source>
</evidence>
<gene>
    <name evidence="3" type="primary">LOC107696596</name>
</gene>
<dbReference type="Proteomes" id="UP000472260">
    <property type="component" value="Unassembled WGS sequence"/>
</dbReference>
<reference evidence="3" key="1">
    <citation type="submission" date="2025-08" db="UniProtKB">
        <authorList>
            <consortium name="Ensembl"/>
        </authorList>
    </citation>
    <scope>IDENTIFICATION</scope>
</reference>
<feature type="compositionally biased region" description="Polar residues" evidence="1">
    <location>
        <begin position="233"/>
        <end position="242"/>
    </location>
</feature>
<feature type="region of interest" description="Disordered" evidence="1">
    <location>
        <begin position="376"/>
        <end position="403"/>
    </location>
</feature>
<dbReference type="GeneID" id="107696596"/>
<dbReference type="OrthoDB" id="5877502at2759"/>
<dbReference type="KEGG" id="sanh:107696596"/>
<proteinExistence type="predicted"/>
<dbReference type="RefSeq" id="XP_016352503.1">
    <property type="nucleotide sequence ID" value="XM_016497017.1"/>
</dbReference>
<feature type="region of interest" description="Disordered" evidence="1">
    <location>
        <begin position="321"/>
        <end position="348"/>
    </location>
</feature>
<feature type="region of interest" description="Disordered" evidence="1">
    <location>
        <begin position="212"/>
        <end position="273"/>
    </location>
</feature>
<keyword evidence="4" id="KW-1185">Reference proteome</keyword>
<protein>
    <submittedName>
        <fullName evidence="3">Uncharacterized LOC107696596</fullName>
    </submittedName>
</protein>
<feature type="compositionally biased region" description="Basic and acidic residues" evidence="1">
    <location>
        <begin position="671"/>
        <end position="699"/>
    </location>
</feature>
<feature type="compositionally biased region" description="Basic and acidic residues" evidence="1">
    <location>
        <begin position="621"/>
        <end position="650"/>
    </location>
</feature>
<evidence type="ECO:0000313" key="3">
    <source>
        <dbReference type="Ensembl" id="ENSSANP00000050709.1"/>
    </source>
</evidence>
<feature type="domain" description="C2H2-type" evidence="2">
    <location>
        <begin position="19"/>
        <end position="41"/>
    </location>
</feature>
<reference evidence="3" key="2">
    <citation type="submission" date="2025-09" db="UniProtKB">
        <authorList>
            <consortium name="Ensembl"/>
        </authorList>
    </citation>
    <scope>IDENTIFICATION</scope>
</reference>
<feature type="compositionally biased region" description="Basic and acidic residues" evidence="1">
    <location>
        <begin position="506"/>
        <end position="548"/>
    </location>
</feature>
<organism evidence="3 4">
    <name type="scientific">Sinocyclocheilus anshuiensis</name>
    <dbReference type="NCBI Taxonomy" id="1608454"/>
    <lineage>
        <taxon>Eukaryota</taxon>
        <taxon>Metazoa</taxon>
        <taxon>Chordata</taxon>
        <taxon>Craniata</taxon>
        <taxon>Vertebrata</taxon>
        <taxon>Euteleostomi</taxon>
        <taxon>Actinopterygii</taxon>
        <taxon>Neopterygii</taxon>
        <taxon>Teleostei</taxon>
        <taxon>Ostariophysi</taxon>
        <taxon>Cypriniformes</taxon>
        <taxon>Cyprinidae</taxon>
        <taxon>Cyprininae</taxon>
        <taxon>Sinocyclocheilus</taxon>
    </lineage>
</organism>
<dbReference type="InterPro" id="IPR013087">
    <property type="entry name" value="Znf_C2H2_type"/>
</dbReference>
<name>A0A671P070_9TELE</name>
<feature type="compositionally biased region" description="Basic and acidic residues" evidence="1">
    <location>
        <begin position="249"/>
        <end position="273"/>
    </location>
</feature>
<dbReference type="Ensembl" id="ENSSANT00000053888.1">
    <property type="protein sequence ID" value="ENSSANP00000050709.1"/>
    <property type="gene ID" value="ENSSANG00000025443.1"/>
</dbReference>
<dbReference type="RefSeq" id="XP_016352502.1">
    <property type="nucleotide sequence ID" value="XM_016497016.1"/>
</dbReference>
<feature type="region of interest" description="Disordered" evidence="1">
    <location>
        <begin position="493"/>
        <end position="775"/>
    </location>
</feature>
<evidence type="ECO:0000256" key="1">
    <source>
        <dbReference type="SAM" id="MobiDB-lite"/>
    </source>
</evidence>
<feature type="compositionally biased region" description="Basic and acidic residues" evidence="1">
    <location>
        <begin position="556"/>
        <end position="594"/>
    </location>
</feature>
<evidence type="ECO:0000313" key="4">
    <source>
        <dbReference type="Proteomes" id="UP000472260"/>
    </source>
</evidence>